<proteinExistence type="predicted"/>
<dbReference type="Gene3D" id="1.10.10.10">
    <property type="entry name" value="Winged helix-like DNA-binding domain superfamily/Winged helix DNA-binding domain"/>
    <property type="match status" value="1"/>
</dbReference>
<dbReference type="InterPro" id="IPR018490">
    <property type="entry name" value="cNMP-bd_dom_sf"/>
</dbReference>
<sequence>MALLDTVVMRSLSIQGALSSEDKALLMGLELSPRHISASEVLWEEGAEADLFCVLKEGWAYSYRNLKNGSKQILKFYLPGDIIGMRDFGFTRRLSSAEMINRGVIYPLSYQQLFELFGRSSLAVGIMATAIRQQALLSERLIYLGQYAAHEQLAHFLYEIYLRLKRIEAVEDNSFIMPLTQQLISDALGMSPVHVSRTFSMLREEGLVFRDRHHVKLPDPEALARLVEFNDSYIDELLPPMFTEFLRASP</sequence>
<keyword evidence="2" id="KW-0238">DNA-binding</keyword>
<keyword evidence="1" id="KW-0805">Transcription regulation</keyword>
<comment type="caution">
    <text evidence="5">The sequence shown here is derived from an EMBL/GenBank/DDBJ whole genome shotgun (WGS) entry which is preliminary data.</text>
</comment>
<evidence type="ECO:0000259" key="4">
    <source>
        <dbReference type="PROSITE" id="PS51063"/>
    </source>
</evidence>
<reference evidence="5" key="1">
    <citation type="journal article" date="2015" name="Nature">
        <title>Complex archaea that bridge the gap between prokaryotes and eukaryotes.</title>
        <authorList>
            <person name="Spang A."/>
            <person name="Saw J.H."/>
            <person name="Jorgensen S.L."/>
            <person name="Zaremba-Niedzwiedzka K."/>
            <person name="Martijn J."/>
            <person name="Lind A.E."/>
            <person name="van Eijk R."/>
            <person name="Schleper C."/>
            <person name="Guy L."/>
            <person name="Ettema T.J."/>
        </authorList>
    </citation>
    <scope>NUCLEOTIDE SEQUENCE</scope>
</reference>
<dbReference type="Pfam" id="PF00027">
    <property type="entry name" value="cNMP_binding"/>
    <property type="match status" value="1"/>
</dbReference>
<dbReference type="CDD" id="cd00038">
    <property type="entry name" value="CAP_ED"/>
    <property type="match status" value="1"/>
</dbReference>
<keyword evidence="3" id="KW-0804">Transcription</keyword>
<dbReference type="EMBL" id="LAZR01000212">
    <property type="protein sequence ID" value="KKN81675.1"/>
    <property type="molecule type" value="Genomic_DNA"/>
</dbReference>
<evidence type="ECO:0000313" key="5">
    <source>
        <dbReference type="EMBL" id="KKN81675.1"/>
    </source>
</evidence>
<dbReference type="InterPro" id="IPR036388">
    <property type="entry name" value="WH-like_DNA-bd_sf"/>
</dbReference>
<feature type="domain" description="HTH crp-type" evidence="4">
    <location>
        <begin position="147"/>
        <end position="221"/>
    </location>
</feature>
<name>A0A0F9TK94_9ZZZZ</name>
<dbReference type="Pfam" id="PF13545">
    <property type="entry name" value="HTH_Crp_2"/>
    <property type="match status" value="1"/>
</dbReference>
<dbReference type="PROSITE" id="PS51063">
    <property type="entry name" value="HTH_CRP_2"/>
    <property type="match status" value="1"/>
</dbReference>
<dbReference type="AlphaFoldDB" id="A0A0F9TK94"/>
<dbReference type="InterPro" id="IPR014710">
    <property type="entry name" value="RmlC-like_jellyroll"/>
</dbReference>
<dbReference type="SUPFAM" id="SSF46785">
    <property type="entry name" value="Winged helix' DNA-binding domain"/>
    <property type="match status" value="1"/>
</dbReference>
<dbReference type="Gene3D" id="2.60.120.10">
    <property type="entry name" value="Jelly Rolls"/>
    <property type="match status" value="1"/>
</dbReference>
<evidence type="ECO:0000256" key="3">
    <source>
        <dbReference type="ARBA" id="ARBA00023163"/>
    </source>
</evidence>
<accession>A0A0F9TK94</accession>
<dbReference type="SUPFAM" id="SSF51206">
    <property type="entry name" value="cAMP-binding domain-like"/>
    <property type="match status" value="1"/>
</dbReference>
<gene>
    <name evidence="5" type="ORF">LCGC14_0317520</name>
</gene>
<evidence type="ECO:0000256" key="1">
    <source>
        <dbReference type="ARBA" id="ARBA00023015"/>
    </source>
</evidence>
<evidence type="ECO:0000256" key="2">
    <source>
        <dbReference type="ARBA" id="ARBA00023125"/>
    </source>
</evidence>
<dbReference type="InterPro" id="IPR036390">
    <property type="entry name" value="WH_DNA-bd_sf"/>
</dbReference>
<dbReference type="InterPro" id="IPR012318">
    <property type="entry name" value="HTH_CRP"/>
</dbReference>
<dbReference type="GO" id="GO:0006355">
    <property type="term" value="P:regulation of DNA-templated transcription"/>
    <property type="evidence" value="ECO:0007669"/>
    <property type="project" value="InterPro"/>
</dbReference>
<organism evidence="5">
    <name type="scientific">marine sediment metagenome</name>
    <dbReference type="NCBI Taxonomy" id="412755"/>
    <lineage>
        <taxon>unclassified sequences</taxon>
        <taxon>metagenomes</taxon>
        <taxon>ecological metagenomes</taxon>
    </lineage>
</organism>
<dbReference type="GO" id="GO:0003677">
    <property type="term" value="F:DNA binding"/>
    <property type="evidence" value="ECO:0007669"/>
    <property type="project" value="UniProtKB-KW"/>
</dbReference>
<dbReference type="SMART" id="SM00419">
    <property type="entry name" value="HTH_CRP"/>
    <property type="match status" value="1"/>
</dbReference>
<dbReference type="InterPro" id="IPR000595">
    <property type="entry name" value="cNMP-bd_dom"/>
</dbReference>
<protein>
    <recommendedName>
        <fullName evidence="4">HTH crp-type domain-containing protein</fullName>
    </recommendedName>
</protein>